<sequence length="166" mass="17594">MKKTTGKARNVVESRARGRGLEVAVEGARVAARGTWSRARGSRVRLSLCLFRGSRTRGHGRGLEGRGSRDAVQGSGVAGSRDAVEGSGLRPMSTNSSIHPTRVGRLVGLPRSGLRRTLVFRPEPPQIGPILKSGLVSPSKISMLPGPHVSIFIKVVDLEKGTIISA</sequence>
<proteinExistence type="predicted"/>
<evidence type="ECO:0000313" key="2">
    <source>
        <dbReference type="EMBL" id="PKI72913.1"/>
    </source>
</evidence>
<keyword evidence="3" id="KW-1185">Reference proteome</keyword>
<dbReference type="AlphaFoldDB" id="A0A2I0KX20"/>
<dbReference type="Proteomes" id="UP000233551">
    <property type="component" value="Unassembled WGS sequence"/>
</dbReference>
<reference evidence="2 3" key="1">
    <citation type="submission" date="2017-11" db="EMBL/GenBank/DDBJ databases">
        <title>De-novo sequencing of pomegranate (Punica granatum L.) genome.</title>
        <authorList>
            <person name="Akparov Z."/>
            <person name="Amiraslanov A."/>
            <person name="Hajiyeva S."/>
            <person name="Abbasov M."/>
            <person name="Kaur K."/>
            <person name="Hamwieh A."/>
            <person name="Solovyev V."/>
            <person name="Salamov A."/>
            <person name="Braich B."/>
            <person name="Kosarev P."/>
            <person name="Mahmoud A."/>
            <person name="Hajiyev E."/>
            <person name="Babayeva S."/>
            <person name="Izzatullayeva V."/>
            <person name="Mammadov A."/>
            <person name="Mammadov A."/>
            <person name="Sharifova S."/>
            <person name="Ojaghi J."/>
            <person name="Eynullazada K."/>
            <person name="Bayramov B."/>
            <person name="Abdulazimova A."/>
            <person name="Shahmuradov I."/>
        </authorList>
    </citation>
    <scope>NUCLEOTIDE SEQUENCE [LARGE SCALE GENOMIC DNA]</scope>
    <source>
        <strain evidence="3">cv. AG2017</strain>
        <tissue evidence="2">Leaf</tissue>
    </source>
</reference>
<comment type="caution">
    <text evidence="2">The sequence shown here is derived from an EMBL/GenBank/DDBJ whole genome shotgun (WGS) entry which is preliminary data.</text>
</comment>
<dbReference type="EMBL" id="PGOL01000305">
    <property type="protein sequence ID" value="PKI72913.1"/>
    <property type="molecule type" value="Genomic_DNA"/>
</dbReference>
<protein>
    <submittedName>
        <fullName evidence="2">Uncharacterized protein</fullName>
    </submittedName>
</protein>
<evidence type="ECO:0000313" key="3">
    <source>
        <dbReference type="Proteomes" id="UP000233551"/>
    </source>
</evidence>
<accession>A0A2I0KX20</accession>
<evidence type="ECO:0000256" key="1">
    <source>
        <dbReference type="SAM" id="MobiDB-lite"/>
    </source>
</evidence>
<feature type="region of interest" description="Disordered" evidence="1">
    <location>
        <begin position="57"/>
        <end position="100"/>
    </location>
</feature>
<organism evidence="2 3">
    <name type="scientific">Punica granatum</name>
    <name type="common">Pomegranate</name>
    <dbReference type="NCBI Taxonomy" id="22663"/>
    <lineage>
        <taxon>Eukaryota</taxon>
        <taxon>Viridiplantae</taxon>
        <taxon>Streptophyta</taxon>
        <taxon>Embryophyta</taxon>
        <taxon>Tracheophyta</taxon>
        <taxon>Spermatophyta</taxon>
        <taxon>Magnoliopsida</taxon>
        <taxon>eudicotyledons</taxon>
        <taxon>Gunneridae</taxon>
        <taxon>Pentapetalae</taxon>
        <taxon>rosids</taxon>
        <taxon>malvids</taxon>
        <taxon>Myrtales</taxon>
        <taxon>Lythraceae</taxon>
        <taxon>Punica</taxon>
    </lineage>
</organism>
<name>A0A2I0KX20_PUNGR</name>
<gene>
    <name evidence="2" type="ORF">CRG98_006715</name>
</gene>